<feature type="non-terminal residue" evidence="2">
    <location>
        <position position="136"/>
    </location>
</feature>
<feature type="region of interest" description="Disordered" evidence="1">
    <location>
        <begin position="1"/>
        <end position="38"/>
    </location>
</feature>
<comment type="caution">
    <text evidence="2">The sequence shown here is derived from an EMBL/GenBank/DDBJ whole genome shotgun (WGS) entry which is preliminary data.</text>
</comment>
<sequence length="136" mass="14316">MSKISDNGGPASSRAQADDDAWGSAGGPGQRLPSRASSCMEWGVSDASLRPAIEPGGRTTWCRHLLEKADRSPPGHRAGLLLASTSAAMEEEDGGSKDPPLFEAPFKGIARDYKMRLPLYGSDIKDGLNSQCLAAT</sequence>
<evidence type="ECO:0000313" key="3">
    <source>
        <dbReference type="Proteomes" id="UP000266841"/>
    </source>
</evidence>
<protein>
    <submittedName>
        <fullName evidence="2">Uncharacterized protein</fullName>
    </submittedName>
</protein>
<accession>K0SLP3</accession>
<dbReference type="AlphaFoldDB" id="K0SLP3"/>
<evidence type="ECO:0000256" key="1">
    <source>
        <dbReference type="SAM" id="MobiDB-lite"/>
    </source>
</evidence>
<reference evidence="2 3" key="1">
    <citation type="journal article" date="2012" name="Genome Biol.">
        <title>Genome and low-iron response of an oceanic diatom adapted to chronic iron limitation.</title>
        <authorList>
            <person name="Lommer M."/>
            <person name="Specht M."/>
            <person name="Roy A.S."/>
            <person name="Kraemer L."/>
            <person name="Andreson R."/>
            <person name="Gutowska M.A."/>
            <person name="Wolf J."/>
            <person name="Bergner S.V."/>
            <person name="Schilhabel M.B."/>
            <person name="Klostermeier U.C."/>
            <person name="Beiko R.G."/>
            <person name="Rosenstiel P."/>
            <person name="Hippler M."/>
            <person name="Laroche J."/>
        </authorList>
    </citation>
    <scope>NUCLEOTIDE SEQUENCE [LARGE SCALE GENOMIC DNA]</scope>
    <source>
        <strain evidence="2 3">CCMP1005</strain>
    </source>
</reference>
<keyword evidence="3" id="KW-1185">Reference proteome</keyword>
<evidence type="ECO:0000313" key="2">
    <source>
        <dbReference type="EMBL" id="EJK66215.1"/>
    </source>
</evidence>
<organism evidence="2 3">
    <name type="scientific">Thalassiosira oceanica</name>
    <name type="common">Marine diatom</name>
    <dbReference type="NCBI Taxonomy" id="159749"/>
    <lineage>
        <taxon>Eukaryota</taxon>
        <taxon>Sar</taxon>
        <taxon>Stramenopiles</taxon>
        <taxon>Ochrophyta</taxon>
        <taxon>Bacillariophyta</taxon>
        <taxon>Coscinodiscophyceae</taxon>
        <taxon>Thalassiosirophycidae</taxon>
        <taxon>Thalassiosirales</taxon>
        <taxon>Thalassiosiraceae</taxon>
        <taxon>Thalassiosira</taxon>
    </lineage>
</organism>
<dbReference type="Proteomes" id="UP000266841">
    <property type="component" value="Unassembled WGS sequence"/>
</dbReference>
<dbReference type="OrthoDB" id="1735926at2759"/>
<name>K0SLP3_THAOC</name>
<proteinExistence type="predicted"/>
<gene>
    <name evidence="2" type="ORF">THAOC_12878</name>
</gene>
<dbReference type="EMBL" id="AGNL01015191">
    <property type="protein sequence ID" value="EJK66215.1"/>
    <property type="molecule type" value="Genomic_DNA"/>
</dbReference>